<dbReference type="EMBL" id="JAAGOB010000002">
    <property type="protein sequence ID" value="NED94759.1"/>
    <property type="molecule type" value="Genomic_DNA"/>
</dbReference>
<feature type="domain" description="Tryptophan synthase beta chain-like PALP" evidence="4">
    <location>
        <begin position="22"/>
        <end position="327"/>
    </location>
</feature>
<dbReference type="AlphaFoldDB" id="A0A6N9YIR1"/>
<dbReference type="RefSeq" id="WP_163816782.1">
    <property type="nucleotide sequence ID" value="NZ_JAAGOB010000002.1"/>
</dbReference>
<dbReference type="GO" id="GO:0006565">
    <property type="term" value="P:L-serine catabolic process"/>
    <property type="evidence" value="ECO:0007669"/>
    <property type="project" value="TreeGrafter"/>
</dbReference>
<dbReference type="Pfam" id="PF00291">
    <property type="entry name" value="PALP"/>
    <property type="match status" value="1"/>
</dbReference>
<dbReference type="PANTHER" id="PTHR48078:SF6">
    <property type="entry name" value="L-THREONINE DEHYDRATASE CATABOLIC TDCB"/>
    <property type="match status" value="1"/>
</dbReference>
<dbReference type="InterPro" id="IPR001926">
    <property type="entry name" value="TrpB-like_PALP"/>
</dbReference>
<name>A0A6N9YIR1_9ACTN</name>
<dbReference type="InterPro" id="IPR050147">
    <property type="entry name" value="Ser/Thr_Dehydratase"/>
</dbReference>
<gene>
    <name evidence="5" type="ORF">G1H11_05485</name>
</gene>
<keyword evidence="2" id="KW-0663">Pyridoxal phosphate</keyword>
<evidence type="ECO:0000259" key="4">
    <source>
        <dbReference type="Pfam" id="PF00291"/>
    </source>
</evidence>
<comment type="cofactor">
    <cofactor evidence="1">
        <name>pyridoxal 5'-phosphate</name>
        <dbReference type="ChEBI" id="CHEBI:597326"/>
    </cofactor>
</comment>
<accession>A0A6N9YIR1</accession>
<dbReference type="SUPFAM" id="SSF53686">
    <property type="entry name" value="Tryptophan synthase beta subunit-like PLP-dependent enzymes"/>
    <property type="match status" value="1"/>
</dbReference>
<dbReference type="Gene3D" id="3.40.50.1100">
    <property type="match status" value="2"/>
</dbReference>
<organism evidence="5 6">
    <name type="scientific">Phytoactinopolyspora alkaliphila</name>
    <dbReference type="NCBI Taxonomy" id="1783498"/>
    <lineage>
        <taxon>Bacteria</taxon>
        <taxon>Bacillati</taxon>
        <taxon>Actinomycetota</taxon>
        <taxon>Actinomycetes</taxon>
        <taxon>Jiangellales</taxon>
        <taxon>Jiangellaceae</taxon>
        <taxon>Phytoactinopolyspora</taxon>
    </lineage>
</organism>
<dbReference type="InterPro" id="IPR036052">
    <property type="entry name" value="TrpB-like_PALP_sf"/>
</dbReference>
<protein>
    <submittedName>
        <fullName evidence="5">Pyridoxal-phosphate dependent enzyme</fullName>
    </submittedName>
</protein>
<dbReference type="Proteomes" id="UP000469185">
    <property type="component" value="Unassembled WGS sequence"/>
</dbReference>
<evidence type="ECO:0000256" key="2">
    <source>
        <dbReference type="ARBA" id="ARBA00022898"/>
    </source>
</evidence>
<dbReference type="GO" id="GO:0009097">
    <property type="term" value="P:isoleucine biosynthetic process"/>
    <property type="evidence" value="ECO:0007669"/>
    <property type="project" value="TreeGrafter"/>
</dbReference>
<sequence length="362" mass="37695">MNLAPHGLSRFADDLPDVGGFVTLGEGGTPVVELHHLAAELGLERLSAKMETANPTGSYKDRVAAISVSLARDRGYRGWIATSSGNAGLAMAAYGARAHLPGFLCVVSSAPQEKRLPLMPFGIGLVAVDGVGDGASRAGGTQLMDQVRDAAEQHKLFLGITANAFNPEGMRGIDTIGYELAEQIPSMTHVYLPTGGGGLLASTARGLTARSVQAAVVACQPSGCAPIARYLSGELSRPVVDRCETLISALQLPHPPDGQLAVDAVRASQGWGTHTDDAAILAAQQRLAETEGIFVEPAAAVGLAALLTDLDRGRIDAGHHPVLLLTGAGWKDQNRFTAQAARIPAVDVDGVPAAIENWIRSR</sequence>
<keyword evidence="6" id="KW-1185">Reference proteome</keyword>
<comment type="caution">
    <text evidence="5">The sequence shown here is derived from an EMBL/GenBank/DDBJ whole genome shotgun (WGS) entry which is preliminary data.</text>
</comment>
<reference evidence="5 6" key="1">
    <citation type="submission" date="2020-02" db="EMBL/GenBank/DDBJ databases">
        <authorList>
            <person name="Li X.-J."/>
            <person name="Feng X.-M."/>
        </authorList>
    </citation>
    <scope>NUCLEOTIDE SEQUENCE [LARGE SCALE GENOMIC DNA]</scope>
    <source>
        <strain evidence="5 6">CGMCC 4.7225</strain>
    </source>
</reference>
<evidence type="ECO:0000313" key="5">
    <source>
        <dbReference type="EMBL" id="NED94759.1"/>
    </source>
</evidence>
<evidence type="ECO:0000313" key="6">
    <source>
        <dbReference type="Proteomes" id="UP000469185"/>
    </source>
</evidence>
<dbReference type="GO" id="GO:0004794">
    <property type="term" value="F:threonine deaminase activity"/>
    <property type="evidence" value="ECO:0007669"/>
    <property type="project" value="TreeGrafter"/>
</dbReference>
<proteinExistence type="predicted"/>
<keyword evidence="3" id="KW-0456">Lyase</keyword>
<evidence type="ECO:0000256" key="3">
    <source>
        <dbReference type="ARBA" id="ARBA00023239"/>
    </source>
</evidence>
<dbReference type="PANTHER" id="PTHR48078">
    <property type="entry name" value="THREONINE DEHYDRATASE, MITOCHONDRIAL-RELATED"/>
    <property type="match status" value="1"/>
</dbReference>
<dbReference type="GO" id="GO:0006567">
    <property type="term" value="P:L-threonine catabolic process"/>
    <property type="evidence" value="ECO:0007669"/>
    <property type="project" value="TreeGrafter"/>
</dbReference>
<dbReference type="GO" id="GO:0003941">
    <property type="term" value="F:L-serine ammonia-lyase activity"/>
    <property type="evidence" value="ECO:0007669"/>
    <property type="project" value="TreeGrafter"/>
</dbReference>
<evidence type="ECO:0000256" key="1">
    <source>
        <dbReference type="ARBA" id="ARBA00001933"/>
    </source>
</evidence>